<dbReference type="GO" id="GO:0005737">
    <property type="term" value="C:cytoplasm"/>
    <property type="evidence" value="ECO:0007669"/>
    <property type="project" value="TreeGrafter"/>
</dbReference>
<dbReference type="AlphaFoldDB" id="A0A8S1Q2C9"/>
<feature type="domain" description="Alpha-type protein kinase" evidence="4">
    <location>
        <begin position="512"/>
        <end position="757"/>
    </location>
</feature>
<keyword evidence="2" id="KW-0808">Transferase</keyword>
<proteinExistence type="predicted"/>
<dbReference type="OrthoDB" id="299639at2759"/>
<comment type="caution">
    <text evidence="5">The sequence shown here is derived from an EMBL/GenBank/DDBJ whole genome shotgun (WGS) entry which is preliminary data.</text>
</comment>
<dbReference type="Proteomes" id="UP000692954">
    <property type="component" value="Unassembled WGS sequence"/>
</dbReference>
<dbReference type="PROSITE" id="PS51158">
    <property type="entry name" value="ALPHA_KINASE"/>
    <property type="match status" value="1"/>
</dbReference>
<dbReference type="PANTHER" id="PTHR47763">
    <property type="entry name" value="ALPHA-PROTEIN KINASE VWKA"/>
    <property type="match status" value="1"/>
</dbReference>
<gene>
    <name evidence="5" type="ORF">PSON_ATCC_30995.1.T0940154</name>
</gene>
<sequence length="920" mass="108496">MDQFQLEELCYENTQCHDWQCQKKHPRCFAGICIEGRIIDEENGKCEKPDCQLIHMTDDRFSNEPNTGQINGIYRDNICKNIQNCNNNNCKFLHPVWAKDYCFEQFKTNKCKKKCQNHSNWNQIRKNVYEKFDIQGMNPENICQKHNCKCDKHLLSDDFCIDYFRGICPLIECSKKHVFWEELKLNRKLQFEQPKLIPCIKTNAKNQKSLIENQNKINFMLDEEELKRMHKVIKQQNIIDIIFIMDCTKTMDPWIQQCHSQIANIIEKFEIQSKPYITRIAFVGYRDIIIEKQQSVIFLDRKSLILQDQNFNQNLSGKQILEKNHVVFHDLTDKIDSVKEFIKQQKAFGGGDEAEDVFAGIEKASQLNLSKHQDSVLITFLFADSPCHGKQYHDLDDDDFMDDVPLGTLENLMIRYRKLKFNNFFFCSRITKKTDKMFQIMKTAFPEISITDIQNPEDFPNLVVLSLNHSFSRISKSQLFKTLEIKAQSIKSKFIDYKCQTKEEKLKFWVDFTKTVDSQLRINETTIKINPNPEKILDNEDGVNSYIFKVFDVINNQNLVAKIPKKIVLAYNEQKEKLQRENSELPVQLSDELILEAQKFAQQRFQSQTIAKQLAQIYRDRVKNQQGAPPIFYVSPMLYKLSIPFYGLNYIYAETFINLPNIKWEKYSNNSNYINPQYYYYSSFSHFTYDETDRLLLITDLQGKFNIFSDPSIQTTNQYSQNLNEDKTNFNNEGIANFQGAHQKCSIICKELKLQQFSQTEYDQTLWEQNETQLLSVICETCDEYQEIKLEEYYTGFHKKCPQCKDLENVLHQVQCFCCRELFQTPINQQMRLGTVVEKCSSCKVSCLQRNLACVYCKIDCKLKVSNEKIDEKMIGLCREGRKYISSLKCLSCNSTYKYDQFLENNQYEQGIYKCKRCMN</sequence>
<keyword evidence="1" id="KW-0723">Serine/threonine-protein kinase</keyword>
<evidence type="ECO:0000313" key="5">
    <source>
        <dbReference type="EMBL" id="CAD8109836.1"/>
    </source>
</evidence>
<dbReference type="GO" id="GO:0005524">
    <property type="term" value="F:ATP binding"/>
    <property type="evidence" value="ECO:0007669"/>
    <property type="project" value="InterPro"/>
</dbReference>
<accession>A0A8S1Q2C9</accession>
<evidence type="ECO:0000256" key="1">
    <source>
        <dbReference type="ARBA" id="ARBA00022527"/>
    </source>
</evidence>
<evidence type="ECO:0000259" key="4">
    <source>
        <dbReference type="PROSITE" id="PS51158"/>
    </source>
</evidence>
<organism evidence="5 6">
    <name type="scientific">Paramecium sonneborni</name>
    <dbReference type="NCBI Taxonomy" id="65129"/>
    <lineage>
        <taxon>Eukaryota</taxon>
        <taxon>Sar</taxon>
        <taxon>Alveolata</taxon>
        <taxon>Ciliophora</taxon>
        <taxon>Intramacronucleata</taxon>
        <taxon>Oligohymenophorea</taxon>
        <taxon>Peniculida</taxon>
        <taxon>Parameciidae</taxon>
        <taxon>Paramecium</taxon>
    </lineage>
</organism>
<dbReference type="InterPro" id="IPR052969">
    <property type="entry name" value="Thr-specific_kinase-like"/>
</dbReference>
<dbReference type="PANTHER" id="PTHR47763:SF5">
    <property type="entry name" value="CHROMOSOME UNDETERMINED SCAFFOLD_25, WHOLE GENOME SHOTGUN SEQUENCE"/>
    <property type="match status" value="1"/>
</dbReference>
<dbReference type="GO" id="GO:0004674">
    <property type="term" value="F:protein serine/threonine kinase activity"/>
    <property type="evidence" value="ECO:0007669"/>
    <property type="project" value="UniProtKB-KW"/>
</dbReference>
<evidence type="ECO:0000256" key="2">
    <source>
        <dbReference type="ARBA" id="ARBA00022679"/>
    </source>
</evidence>
<dbReference type="InterPro" id="IPR004166">
    <property type="entry name" value="a-kinase_dom"/>
</dbReference>
<dbReference type="EMBL" id="CAJJDN010000094">
    <property type="protein sequence ID" value="CAD8109836.1"/>
    <property type="molecule type" value="Genomic_DNA"/>
</dbReference>
<evidence type="ECO:0000313" key="6">
    <source>
        <dbReference type="Proteomes" id="UP000692954"/>
    </source>
</evidence>
<keyword evidence="6" id="KW-1185">Reference proteome</keyword>
<keyword evidence="3" id="KW-0418">Kinase</keyword>
<evidence type="ECO:0000256" key="3">
    <source>
        <dbReference type="ARBA" id="ARBA00022777"/>
    </source>
</evidence>
<reference evidence="5" key="1">
    <citation type="submission" date="2021-01" db="EMBL/GenBank/DDBJ databases">
        <authorList>
            <consortium name="Genoscope - CEA"/>
            <person name="William W."/>
        </authorList>
    </citation>
    <scope>NUCLEOTIDE SEQUENCE</scope>
</reference>
<dbReference type="SMART" id="SM00811">
    <property type="entry name" value="Alpha_kinase"/>
    <property type="match status" value="1"/>
</dbReference>
<name>A0A8S1Q2C9_9CILI</name>
<dbReference type="CDD" id="cd04515">
    <property type="entry name" value="Alpha_kinase"/>
    <property type="match status" value="1"/>
</dbReference>
<protein>
    <recommendedName>
        <fullName evidence="4">Alpha-type protein kinase domain-containing protein</fullName>
    </recommendedName>
</protein>
<dbReference type="Pfam" id="PF02816">
    <property type="entry name" value="Alpha_kinase"/>
    <property type="match status" value="1"/>
</dbReference>